<dbReference type="PANTHER" id="PTHR33215">
    <property type="entry name" value="PROTEIN DISTAL ANTENNA"/>
    <property type="match status" value="1"/>
</dbReference>
<gene>
    <name evidence="2" type="ordered locus">MYSTI_06612</name>
</gene>
<dbReference type="OrthoDB" id="9810995at2"/>
<dbReference type="SUPFAM" id="SSF46689">
    <property type="entry name" value="Homeodomain-like"/>
    <property type="match status" value="1"/>
</dbReference>
<protein>
    <submittedName>
        <fullName evidence="2">IS3 family transposase OrfA</fullName>
    </submittedName>
</protein>
<feature type="coiled-coil region" evidence="1">
    <location>
        <begin position="66"/>
        <end position="93"/>
    </location>
</feature>
<dbReference type="HOGENOM" id="CLU_027402_33_0_7"/>
<accession>L7UIZ6</accession>
<dbReference type="AlphaFoldDB" id="L7UIZ6"/>
<dbReference type="InterPro" id="IPR002514">
    <property type="entry name" value="Transposase_8"/>
</dbReference>
<dbReference type="GO" id="GO:0003677">
    <property type="term" value="F:DNA binding"/>
    <property type="evidence" value="ECO:0007669"/>
    <property type="project" value="InterPro"/>
</dbReference>
<organism evidence="2 3">
    <name type="scientific">Myxococcus stipitatus (strain DSM 14675 / JCM 12634 / Mx s8)</name>
    <dbReference type="NCBI Taxonomy" id="1278073"/>
    <lineage>
        <taxon>Bacteria</taxon>
        <taxon>Pseudomonadati</taxon>
        <taxon>Myxococcota</taxon>
        <taxon>Myxococcia</taxon>
        <taxon>Myxococcales</taxon>
        <taxon>Cystobacterineae</taxon>
        <taxon>Myxococcaceae</taxon>
        <taxon>Myxococcus</taxon>
    </lineage>
</organism>
<sequence length="102" mass="11716">MSTTMPRRERRKYTPEFKARTVKMVLEEGKSRAQVAKDLDLTRSALEAWMRQSRTDAGQGPSGALTTGEKEELAQLRREVRQLRMEREILKNAAAFFAKEST</sequence>
<dbReference type="STRING" id="1278073.MYSTI_06612"/>
<proteinExistence type="predicted"/>
<dbReference type="GO" id="GO:0006313">
    <property type="term" value="P:DNA transposition"/>
    <property type="evidence" value="ECO:0007669"/>
    <property type="project" value="InterPro"/>
</dbReference>
<dbReference type="Gene3D" id="1.10.10.60">
    <property type="entry name" value="Homeodomain-like"/>
    <property type="match status" value="1"/>
</dbReference>
<evidence type="ECO:0000313" key="3">
    <source>
        <dbReference type="Proteomes" id="UP000011131"/>
    </source>
</evidence>
<dbReference type="KEGG" id="msd:MYSTI_06612"/>
<keyword evidence="1" id="KW-0175">Coiled coil</keyword>
<evidence type="ECO:0000256" key="1">
    <source>
        <dbReference type="SAM" id="Coils"/>
    </source>
</evidence>
<dbReference type="Proteomes" id="UP000011131">
    <property type="component" value="Chromosome"/>
</dbReference>
<dbReference type="PANTHER" id="PTHR33215:SF13">
    <property type="entry name" value="PROTEIN DISTAL ANTENNA"/>
    <property type="match status" value="1"/>
</dbReference>
<dbReference type="eggNOG" id="COG2963">
    <property type="taxonomic scope" value="Bacteria"/>
</dbReference>
<evidence type="ECO:0000313" key="2">
    <source>
        <dbReference type="EMBL" id="AGC47885.1"/>
    </source>
</evidence>
<dbReference type="PATRIC" id="fig|1278073.3.peg.6708"/>
<dbReference type="InterPro" id="IPR009057">
    <property type="entry name" value="Homeodomain-like_sf"/>
</dbReference>
<dbReference type="EMBL" id="CP004025">
    <property type="protein sequence ID" value="AGC47885.1"/>
    <property type="molecule type" value="Genomic_DNA"/>
</dbReference>
<dbReference type="GO" id="GO:0004803">
    <property type="term" value="F:transposase activity"/>
    <property type="evidence" value="ECO:0007669"/>
    <property type="project" value="InterPro"/>
</dbReference>
<keyword evidence="3" id="KW-1185">Reference proteome</keyword>
<reference evidence="2 3" key="1">
    <citation type="journal article" date="2013" name="Genome Announc.">
        <title>Complete genome sequence of Myxococcus stipitatus strain DSM 14675, a fruiting myxobacterium.</title>
        <authorList>
            <person name="Huntley S."/>
            <person name="Kneip S."/>
            <person name="Treuner-Lange A."/>
            <person name="Sogaard-Andersen L."/>
        </authorList>
    </citation>
    <scope>NUCLEOTIDE SEQUENCE [LARGE SCALE GENOMIC DNA]</scope>
    <source>
        <strain evidence="3">DSM 14675 / JCM 12634 / Mx s8</strain>
    </source>
</reference>
<dbReference type="InterPro" id="IPR051839">
    <property type="entry name" value="RD_transcriptional_regulator"/>
</dbReference>
<dbReference type="Pfam" id="PF01527">
    <property type="entry name" value="HTH_Tnp_1"/>
    <property type="match status" value="1"/>
</dbReference>
<name>L7UIZ6_MYXSD</name>